<reference evidence="3 4" key="1">
    <citation type="journal article" date="2017" name="Nature">
        <title>The Apostasia genome and the evolution of orchids.</title>
        <authorList>
            <person name="Zhang G.Q."/>
            <person name="Liu K.W."/>
            <person name="Li Z."/>
            <person name="Lohaus R."/>
            <person name="Hsiao Y.Y."/>
            <person name="Niu S.C."/>
            <person name="Wang J.Y."/>
            <person name="Lin Y.C."/>
            <person name="Xu Q."/>
            <person name="Chen L.J."/>
            <person name="Yoshida K."/>
            <person name="Fujiwara S."/>
            <person name="Wang Z.W."/>
            <person name="Zhang Y.Q."/>
            <person name="Mitsuda N."/>
            <person name="Wang M."/>
            <person name="Liu G.H."/>
            <person name="Pecoraro L."/>
            <person name="Huang H.X."/>
            <person name="Xiao X.J."/>
            <person name="Lin M."/>
            <person name="Wu X.Y."/>
            <person name="Wu W.L."/>
            <person name="Chen Y.Y."/>
            <person name="Chang S.B."/>
            <person name="Sakamoto S."/>
            <person name="Ohme-Takagi M."/>
            <person name="Yagi M."/>
            <person name="Zeng S.J."/>
            <person name="Shen C.Y."/>
            <person name="Yeh C.M."/>
            <person name="Luo Y.B."/>
            <person name="Tsai W.C."/>
            <person name="Van de Peer Y."/>
            <person name="Liu Z.J."/>
        </authorList>
    </citation>
    <scope>NUCLEOTIDE SEQUENCE [LARGE SCALE GENOMIC DNA]</scope>
    <source>
        <strain evidence="4">cv. Shenzhen</strain>
        <tissue evidence="3">Stem</tissue>
    </source>
</reference>
<dbReference type="Proteomes" id="UP000236161">
    <property type="component" value="Unassembled WGS sequence"/>
</dbReference>
<dbReference type="PANTHER" id="PTHR33264:SF8">
    <property type="entry name" value="EXPRESSED PROTEIN"/>
    <property type="match status" value="1"/>
</dbReference>
<accession>A0A2I0B8F2</accession>
<evidence type="ECO:0000313" key="3">
    <source>
        <dbReference type="EMBL" id="PKA64031.1"/>
    </source>
</evidence>
<protein>
    <submittedName>
        <fullName evidence="3">Uncharacterized protein</fullName>
    </submittedName>
</protein>
<proteinExistence type="predicted"/>
<evidence type="ECO:0000313" key="4">
    <source>
        <dbReference type="Proteomes" id="UP000236161"/>
    </source>
</evidence>
<keyword evidence="4" id="KW-1185">Reference proteome</keyword>
<dbReference type="OrthoDB" id="695262at2759"/>
<evidence type="ECO:0000256" key="2">
    <source>
        <dbReference type="SAM" id="Phobius"/>
    </source>
</evidence>
<keyword evidence="2" id="KW-1133">Transmembrane helix</keyword>
<dbReference type="PANTHER" id="PTHR33264">
    <property type="entry name" value="EXPRESSED PROTEIN"/>
    <property type="match status" value="1"/>
</dbReference>
<feature type="transmembrane region" description="Helical" evidence="2">
    <location>
        <begin position="6"/>
        <end position="28"/>
    </location>
</feature>
<organism evidence="3 4">
    <name type="scientific">Apostasia shenzhenica</name>
    <dbReference type="NCBI Taxonomy" id="1088818"/>
    <lineage>
        <taxon>Eukaryota</taxon>
        <taxon>Viridiplantae</taxon>
        <taxon>Streptophyta</taxon>
        <taxon>Embryophyta</taxon>
        <taxon>Tracheophyta</taxon>
        <taxon>Spermatophyta</taxon>
        <taxon>Magnoliopsida</taxon>
        <taxon>Liliopsida</taxon>
        <taxon>Asparagales</taxon>
        <taxon>Orchidaceae</taxon>
        <taxon>Apostasioideae</taxon>
        <taxon>Apostasia</taxon>
    </lineage>
</organism>
<gene>
    <name evidence="3" type="ORF">AXF42_Ash005043</name>
</gene>
<keyword evidence="2" id="KW-0472">Membrane</keyword>
<sequence length="113" mass="12004">MGEVAGGTAAGCAAVACCCPCGLVFLALKLPAGLCRRAARSWKKRRAAGRMRKGENRDIVGASRGEGDAAIRAVNPDVNWPARSPAAEISEMERKMWPQTSGTGFWRGPSQEE</sequence>
<feature type="region of interest" description="Disordered" evidence="1">
    <location>
        <begin position="90"/>
        <end position="113"/>
    </location>
</feature>
<dbReference type="AlphaFoldDB" id="A0A2I0B8F2"/>
<dbReference type="STRING" id="1088818.A0A2I0B8F2"/>
<dbReference type="EMBL" id="KZ451906">
    <property type="protein sequence ID" value="PKA64031.1"/>
    <property type="molecule type" value="Genomic_DNA"/>
</dbReference>
<evidence type="ECO:0000256" key="1">
    <source>
        <dbReference type="SAM" id="MobiDB-lite"/>
    </source>
</evidence>
<keyword evidence="2" id="KW-0812">Transmembrane</keyword>
<name>A0A2I0B8F2_9ASPA</name>